<protein>
    <submittedName>
        <fullName evidence="7">Extracellular solute-binding protein</fullName>
    </submittedName>
</protein>
<evidence type="ECO:0000256" key="4">
    <source>
        <dbReference type="ARBA" id="ARBA00023139"/>
    </source>
</evidence>
<dbReference type="Proteomes" id="UP000298111">
    <property type="component" value="Unassembled WGS sequence"/>
</dbReference>
<organism evidence="7 8">
    <name type="scientific">Streptomyces albus</name>
    <dbReference type="NCBI Taxonomy" id="1888"/>
    <lineage>
        <taxon>Bacteria</taxon>
        <taxon>Bacillati</taxon>
        <taxon>Actinomycetota</taxon>
        <taxon>Actinomycetes</taxon>
        <taxon>Kitasatosporales</taxon>
        <taxon>Streptomycetaceae</taxon>
        <taxon>Streptomyces</taxon>
    </lineage>
</organism>
<evidence type="ECO:0000256" key="5">
    <source>
        <dbReference type="ARBA" id="ARBA00023288"/>
    </source>
</evidence>
<dbReference type="Pfam" id="PF01547">
    <property type="entry name" value="SBP_bac_1"/>
    <property type="match status" value="1"/>
</dbReference>
<evidence type="ECO:0000256" key="2">
    <source>
        <dbReference type="ARBA" id="ARBA00022729"/>
    </source>
</evidence>
<keyword evidence="3" id="KW-0472">Membrane</keyword>
<dbReference type="InterPro" id="IPR006059">
    <property type="entry name" value="SBP"/>
</dbReference>
<reference evidence="7 8" key="1">
    <citation type="submission" date="2018-10" db="EMBL/GenBank/DDBJ databases">
        <title>Isolation of pseudouridimycin from Streptomyces albus DSM 40763.</title>
        <authorList>
            <person name="Rosenqvist P."/>
            <person name="Metsae-Ketelae M."/>
            <person name="Virta P."/>
        </authorList>
    </citation>
    <scope>NUCLEOTIDE SEQUENCE [LARGE SCALE GENOMIC DNA]</scope>
    <source>
        <strain evidence="7 8">DSM 40763</strain>
    </source>
</reference>
<evidence type="ECO:0000313" key="8">
    <source>
        <dbReference type="Proteomes" id="UP000298111"/>
    </source>
</evidence>
<feature type="compositionally biased region" description="Basic residues" evidence="6">
    <location>
        <begin position="21"/>
        <end position="38"/>
    </location>
</feature>
<gene>
    <name evidence="7" type="ORF">D8771_13955</name>
</gene>
<dbReference type="InterPro" id="IPR050490">
    <property type="entry name" value="Bact_solute-bd_prot1"/>
</dbReference>
<sequence>MHRRRAPRRPGPADDAARTGRTPRTRPRRHRHRPRPRPCPRPLIAVLALLPLLLATACAGGGAGTARAGEGRVRITFWSALRGSQQVVDAYNRSQRRVHVDFEQVPSGQQGGYAKLSNAARAGNAPDVATIEYPQVPGFAIDGVARDLTPLLGERLRARLLPQALALTTFEGRTFSVPLDVEPMVFLYRRDLFAAHHIAVPRTWAQFERAAREVRRAAPGSRIATFPTDGGHHLAGLAWQAGARWFDTAGGTWSVSMTDRPTRKVAAYWQRLIDRGLVFLNPVDTQAGSAQIGRGEVFGKLTAAWDAGGMMAAQPGQHGKWGVAPLPQWDPHRPRLGVMGGSTFAVTKDSAHPRAAMDFIEWQVSSPDSLRARLSSGVSSQYPAVTDLVPVARKAMDTRYFAGQDIYALFRREAGLISRRWTWGPRMTATLRTVQDGLARAGDGDGTVWTALREGERATMPDLEALGLDARRVVR</sequence>
<dbReference type="AlphaFoldDB" id="A0A8H1LE12"/>
<dbReference type="SUPFAM" id="SSF53850">
    <property type="entry name" value="Periplasmic binding protein-like II"/>
    <property type="match status" value="1"/>
</dbReference>
<evidence type="ECO:0000313" key="7">
    <source>
        <dbReference type="EMBL" id="TGG83180.1"/>
    </source>
</evidence>
<proteinExistence type="predicted"/>
<dbReference type="EMBL" id="RCIY01000055">
    <property type="protein sequence ID" value="TGG83180.1"/>
    <property type="molecule type" value="Genomic_DNA"/>
</dbReference>
<evidence type="ECO:0000256" key="3">
    <source>
        <dbReference type="ARBA" id="ARBA00023136"/>
    </source>
</evidence>
<keyword evidence="4" id="KW-0564">Palmitate</keyword>
<evidence type="ECO:0000256" key="1">
    <source>
        <dbReference type="ARBA" id="ARBA00022475"/>
    </source>
</evidence>
<name>A0A8H1LE12_9ACTN</name>
<dbReference type="RefSeq" id="WP_106967457.1">
    <property type="nucleotide sequence ID" value="NZ_BBQG01000076.1"/>
</dbReference>
<keyword evidence="5" id="KW-0449">Lipoprotein</keyword>
<evidence type="ECO:0000256" key="6">
    <source>
        <dbReference type="SAM" id="MobiDB-lite"/>
    </source>
</evidence>
<keyword evidence="1" id="KW-1003">Cell membrane</keyword>
<dbReference type="GeneID" id="75184001"/>
<feature type="region of interest" description="Disordered" evidence="6">
    <location>
        <begin position="1"/>
        <end position="40"/>
    </location>
</feature>
<comment type="caution">
    <text evidence="7">The sequence shown here is derived from an EMBL/GenBank/DDBJ whole genome shotgun (WGS) entry which is preliminary data.</text>
</comment>
<dbReference type="PANTHER" id="PTHR43649">
    <property type="entry name" value="ARABINOSE-BINDING PROTEIN-RELATED"/>
    <property type="match status" value="1"/>
</dbReference>
<keyword evidence="2" id="KW-0732">Signal</keyword>
<dbReference type="PANTHER" id="PTHR43649:SF33">
    <property type="entry name" value="POLYGALACTURONAN_RHAMNOGALACTURONAN-BINDING PROTEIN YTCQ"/>
    <property type="match status" value="1"/>
</dbReference>
<dbReference type="Gene3D" id="3.40.190.10">
    <property type="entry name" value="Periplasmic binding protein-like II"/>
    <property type="match status" value="1"/>
</dbReference>
<accession>A0A8H1LE12</accession>